<dbReference type="CDD" id="cd19821">
    <property type="entry name" value="Bbox1_BBX-like"/>
    <property type="match status" value="1"/>
</dbReference>
<accession>A0A1S4DR46</accession>
<dbReference type="SMART" id="SM00336">
    <property type="entry name" value="BBOX"/>
    <property type="match status" value="1"/>
</dbReference>
<dbReference type="OrthoDB" id="153872at2759"/>
<evidence type="ECO:0000256" key="3">
    <source>
        <dbReference type="ARBA" id="ARBA00022833"/>
    </source>
</evidence>
<evidence type="ECO:0000313" key="6">
    <source>
        <dbReference type="Proteomes" id="UP000790787"/>
    </source>
</evidence>
<reference evidence="7" key="2">
    <citation type="submission" date="2025-08" db="UniProtKB">
        <authorList>
            <consortium name="RefSeq"/>
        </authorList>
    </citation>
    <scope>IDENTIFICATION</scope>
</reference>
<evidence type="ECO:0000256" key="2">
    <source>
        <dbReference type="ARBA" id="ARBA00022771"/>
    </source>
</evidence>
<name>A0A1S4DR46_TOBAC</name>
<evidence type="ECO:0000259" key="5">
    <source>
        <dbReference type="PROSITE" id="PS50119"/>
    </source>
</evidence>
<keyword evidence="3" id="KW-0862">Zinc</keyword>
<dbReference type="PANTHER" id="PTHR31717:SF51">
    <property type="entry name" value="ZINC FINGER PROTEIN CONSTANS-LIKE 11"/>
    <property type="match status" value="1"/>
</dbReference>
<dbReference type="PROSITE" id="PS50119">
    <property type="entry name" value="ZF_BBOX"/>
    <property type="match status" value="1"/>
</dbReference>
<organism evidence="6 7">
    <name type="scientific">Nicotiana tabacum</name>
    <name type="common">Common tobacco</name>
    <dbReference type="NCBI Taxonomy" id="4097"/>
    <lineage>
        <taxon>Eukaryota</taxon>
        <taxon>Viridiplantae</taxon>
        <taxon>Streptophyta</taxon>
        <taxon>Embryophyta</taxon>
        <taxon>Tracheophyta</taxon>
        <taxon>Spermatophyta</taxon>
        <taxon>Magnoliopsida</taxon>
        <taxon>eudicotyledons</taxon>
        <taxon>Gunneridae</taxon>
        <taxon>Pentapetalae</taxon>
        <taxon>asterids</taxon>
        <taxon>lamiids</taxon>
        <taxon>Solanales</taxon>
        <taxon>Solanaceae</taxon>
        <taxon>Nicotianoideae</taxon>
        <taxon>Nicotianeae</taxon>
        <taxon>Nicotiana</taxon>
    </lineage>
</organism>
<evidence type="ECO:0000256" key="4">
    <source>
        <dbReference type="PROSITE-ProRule" id="PRU00024"/>
    </source>
</evidence>
<dbReference type="Pfam" id="PF00643">
    <property type="entry name" value="zf-B_box"/>
    <property type="match status" value="1"/>
</dbReference>
<dbReference type="GO" id="GO:0008270">
    <property type="term" value="F:zinc ion binding"/>
    <property type="evidence" value="ECO:0007669"/>
    <property type="project" value="UniProtKB-KW"/>
</dbReference>
<gene>
    <name evidence="7" type="primary">LOC107832542</name>
</gene>
<dbReference type="Proteomes" id="UP000790787">
    <property type="component" value="Chromosome 21"/>
</dbReference>
<dbReference type="RefSeq" id="XP_016515892.1">
    <property type="nucleotide sequence ID" value="XM_016660406.1"/>
</dbReference>
<dbReference type="GeneID" id="107832542"/>
<protein>
    <recommendedName>
        <fullName evidence="5">B box-type domain-containing protein</fullName>
    </recommendedName>
</protein>
<dbReference type="PaxDb" id="4097-A0A1S4DR46"/>
<keyword evidence="2 4" id="KW-0863">Zinc-finger</keyword>
<evidence type="ECO:0000256" key="1">
    <source>
        <dbReference type="ARBA" id="ARBA00022723"/>
    </source>
</evidence>
<sequence>MTNCELCNGFARIYCESDQANLCWDCDAKVHSANFLVARHSRSLLCHVCQSPTAWSAAGAKVGRTISVCERCVNVERNGEEGEDAEEIDLEDIQVVPWSSTPTPPPASSSSSDESLNSHKYSSLKRRREDNDDSGTSTSHREVGELPPSEKRDGDEAAAASSTRMRKPLKIQRTEGSLTGRVETTGCSGMMEFIGRINRREKKSSAVIAEIDRLNEKRDGDEAAAASSTRMRKPLKIQRTEGSLTGRVETTGCSGMMEFIGRINRREKKSSAVIAEIDRLNEKRDGDEAAAASSTRMRKPLKIQRTEGSLTGRVETTGCSGMMEFIGRINRREKKSSAVIAEIDRLNENTVGVDLE</sequence>
<dbReference type="InterPro" id="IPR000315">
    <property type="entry name" value="Znf_B-box"/>
</dbReference>
<keyword evidence="6" id="KW-1185">Reference proteome</keyword>
<dbReference type="AlphaFoldDB" id="A0A1S4DR46"/>
<evidence type="ECO:0000313" key="7">
    <source>
        <dbReference type="RefSeq" id="XP_016515892.1"/>
    </source>
</evidence>
<keyword evidence="1" id="KW-0479">Metal-binding</keyword>
<reference evidence="6" key="1">
    <citation type="journal article" date="2014" name="Nat. Commun.">
        <title>The tobacco genome sequence and its comparison with those of tomato and potato.</title>
        <authorList>
            <person name="Sierro N."/>
            <person name="Battey J.N."/>
            <person name="Ouadi S."/>
            <person name="Bakaher N."/>
            <person name="Bovet L."/>
            <person name="Willig A."/>
            <person name="Goepfert S."/>
            <person name="Peitsch M.C."/>
            <person name="Ivanov N.V."/>
        </authorList>
    </citation>
    <scope>NUCLEOTIDE SEQUENCE [LARGE SCALE GENOMIC DNA]</scope>
</reference>
<dbReference type="PANTHER" id="PTHR31717">
    <property type="entry name" value="ZINC FINGER PROTEIN CONSTANS-LIKE 10"/>
    <property type="match status" value="1"/>
</dbReference>
<dbReference type="KEGG" id="nta:107832542"/>
<proteinExistence type="predicted"/>
<dbReference type="InterPro" id="IPR049808">
    <property type="entry name" value="CONSTANS-like_Bbox1"/>
</dbReference>